<sequence length="83" mass="9610">MQKGIFKCIGFDNMNNPNHPAKGLLHKHVEFLSQPFEGDRANFIVAGESGYIRTSTVERVNLDNPKILEFWTRNSHYVFEEVE</sequence>
<evidence type="ECO:0000313" key="1">
    <source>
        <dbReference type="EMBL" id="MBC1316620.1"/>
    </source>
</evidence>
<accession>A0A841XY82</accession>
<reference evidence="1 2" key="1">
    <citation type="submission" date="2020-03" db="EMBL/GenBank/DDBJ databases">
        <title>Soil Listeria distribution.</title>
        <authorList>
            <person name="Liao J."/>
            <person name="Wiedmann M."/>
        </authorList>
    </citation>
    <scope>NUCLEOTIDE SEQUENCE [LARGE SCALE GENOMIC DNA]</scope>
    <source>
        <strain evidence="1 2">FSL L7-1816</strain>
    </source>
</reference>
<proteinExistence type="predicted"/>
<dbReference type="RefSeq" id="WP_185382245.1">
    <property type="nucleotide sequence ID" value="NZ_JAAROV010000002.1"/>
</dbReference>
<dbReference type="EMBL" id="JAAROV010000002">
    <property type="protein sequence ID" value="MBC1316620.1"/>
    <property type="molecule type" value="Genomic_DNA"/>
</dbReference>
<organism evidence="1 2">
    <name type="scientific">Listeria booriae</name>
    <dbReference type="NCBI Taxonomy" id="1552123"/>
    <lineage>
        <taxon>Bacteria</taxon>
        <taxon>Bacillati</taxon>
        <taxon>Bacillota</taxon>
        <taxon>Bacilli</taxon>
        <taxon>Bacillales</taxon>
        <taxon>Listeriaceae</taxon>
        <taxon>Listeria</taxon>
    </lineage>
</organism>
<protein>
    <submittedName>
        <fullName evidence="1">Uncharacterized protein</fullName>
    </submittedName>
</protein>
<gene>
    <name evidence="1" type="ORF">HB811_07535</name>
</gene>
<evidence type="ECO:0000313" key="2">
    <source>
        <dbReference type="Proteomes" id="UP000543379"/>
    </source>
</evidence>
<dbReference type="Proteomes" id="UP000543379">
    <property type="component" value="Unassembled WGS sequence"/>
</dbReference>
<name>A0A841XY82_9LIST</name>
<dbReference type="AlphaFoldDB" id="A0A841XY82"/>
<comment type="caution">
    <text evidence="1">The sequence shown here is derived from an EMBL/GenBank/DDBJ whole genome shotgun (WGS) entry which is preliminary data.</text>
</comment>